<dbReference type="AlphaFoldDB" id="A0A7R8AIR7"/>
<proteinExistence type="predicted"/>
<dbReference type="Proteomes" id="UP000654913">
    <property type="component" value="Chromosome 1"/>
</dbReference>
<organism evidence="1 2">
    <name type="scientific">Aspergillus puulaauensis</name>
    <dbReference type="NCBI Taxonomy" id="1220207"/>
    <lineage>
        <taxon>Eukaryota</taxon>
        <taxon>Fungi</taxon>
        <taxon>Dikarya</taxon>
        <taxon>Ascomycota</taxon>
        <taxon>Pezizomycotina</taxon>
        <taxon>Eurotiomycetes</taxon>
        <taxon>Eurotiomycetidae</taxon>
        <taxon>Eurotiales</taxon>
        <taxon>Aspergillaceae</taxon>
        <taxon>Aspergillus</taxon>
    </lineage>
</organism>
<reference evidence="1" key="2">
    <citation type="submission" date="2021-02" db="EMBL/GenBank/DDBJ databases">
        <title>Aspergillus puulaauensis MK2 genome sequence.</title>
        <authorList>
            <person name="Futagami T."/>
            <person name="Mori K."/>
            <person name="Kadooka C."/>
            <person name="Tanaka T."/>
        </authorList>
    </citation>
    <scope>NUCLEOTIDE SEQUENCE</scope>
    <source>
        <strain evidence="1">MK2</strain>
    </source>
</reference>
<evidence type="ECO:0000313" key="2">
    <source>
        <dbReference type="Proteomes" id="UP000654913"/>
    </source>
</evidence>
<reference evidence="1" key="1">
    <citation type="submission" date="2021-01" db="EMBL/GenBank/DDBJ databases">
        <authorList>
            <consortium name="Aspergillus puulaauensis MK2 genome sequencing consortium"/>
            <person name="Kazuki M."/>
            <person name="Futagami T."/>
        </authorList>
    </citation>
    <scope>NUCLEOTIDE SEQUENCE</scope>
    <source>
        <strain evidence="1">MK2</strain>
    </source>
</reference>
<dbReference type="KEGG" id="apuu:APUU_11783S"/>
<name>A0A7R8AIR7_9EURO</name>
<dbReference type="GeneID" id="64968960"/>
<keyword evidence="2" id="KW-1185">Reference proteome</keyword>
<dbReference type="RefSeq" id="XP_041551149.1">
    <property type="nucleotide sequence ID" value="XM_041697911.1"/>
</dbReference>
<sequence>MSKSSALPPKYLIYNDGGGGSMRLKQASPPRSSIWHGPSQTLAMWSQSTSTIAIHLKPMLLNYTSKRFWSLKVGLAIKFGPWSFAILMIPWTHEETIIGFMKLARGIKFT</sequence>
<evidence type="ECO:0000313" key="1">
    <source>
        <dbReference type="EMBL" id="BCS18955.1"/>
    </source>
</evidence>
<dbReference type="EMBL" id="AP024443">
    <property type="protein sequence ID" value="BCS18955.1"/>
    <property type="molecule type" value="Genomic_DNA"/>
</dbReference>
<protein>
    <submittedName>
        <fullName evidence="1">Uncharacterized protein</fullName>
    </submittedName>
</protein>
<accession>A0A7R8AIR7</accession>
<gene>
    <name evidence="1" type="ORF">APUU_11783S</name>
</gene>